<keyword evidence="1" id="KW-0812">Transmembrane</keyword>
<accession>A0AA49Q3V3</accession>
<dbReference type="RefSeq" id="WP_367886801.1">
    <property type="nucleotide sequence ID" value="NZ_CP130612.1"/>
</dbReference>
<keyword evidence="4" id="KW-1185">Reference proteome</keyword>
<keyword evidence="1" id="KW-0472">Membrane</keyword>
<accession>A0AA49Q6T6</accession>
<dbReference type="EMBL" id="CP130613">
    <property type="protein sequence ID" value="WKW14009.1"/>
    <property type="molecule type" value="Genomic_DNA"/>
</dbReference>
<dbReference type="Proteomes" id="UP001229955">
    <property type="component" value="Chromosome"/>
</dbReference>
<evidence type="ECO:0000256" key="1">
    <source>
        <dbReference type="SAM" id="Phobius"/>
    </source>
</evidence>
<gene>
    <name evidence="2" type="ORF">Strain138_000334</name>
    <name evidence="3" type="ORF">Strain318_000334</name>
</gene>
<evidence type="ECO:0000313" key="2">
    <source>
        <dbReference type="EMBL" id="WKW11099.1"/>
    </source>
</evidence>
<name>A0AA49Q6T6_9BACT</name>
<dbReference type="AlphaFoldDB" id="A0AA49Q6T6"/>
<reference evidence="3" key="1">
    <citation type="submission" date="2023-07" db="EMBL/GenBank/DDBJ databases">
        <authorList>
            <person name="Haufschild T."/>
            <person name="Kallscheuer N."/>
            <person name="Hammer J."/>
            <person name="Kohn T."/>
            <person name="Kabuu M."/>
            <person name="Jogler M."/>
            <person name="Wohfarth N."/>
            <person name="Heuer A."/>
            <person name="Rohde M."/>
            <person name="van Teeseling M.C.F."/>
            <person name="Jogler C."/>
        </authorList>
    </citation>
    <scope>NUCLEOTIDE SEQUENCE</scope>
    <source>
        <strain evidence="2">Strain 138</strain>
        <strain evidence="3">Strain 318</strain>
    </source>
</reference>
<feature type="transmembrane region" description="Helical" evidence="1">
    <location>
        <begin position="16"/>
        <end position="36"/>
    </location>
</feature>
<evidence type="ECO:0000313" key="4">
    <source>
        <dbReference type="Proteomes" id="UP001229955"/>
    </source>
</evidence>
<protein>
    <submittedName>
        <fullName evidence="3">Uncharacterized protein</fullName>
    </submittedName>
</protein>
<organism evidence="3 4">
    <name type="scientific">Pseudogemmatithrix spongiicola</name>
    <dbReference type="NCBI Taxonomy" id="3062599"/>
    <lineage>
        <taxon>Bacteria</taxon>
        <taxon>Pseudomonadati</taxon>
        <taxon>Gemmatimonadota</taxon>
        <taxon>Gemmatimonadia</taxon>
        <taxon>Gemmatimonadales</taxon>
        <taxon>Gemmatimonadaceae</taxon>
        <taxon>Pseudogemmatithrix</taxon>
    </lineage>
</organism>
<evidence type="ECO:0000313" key="3">
    <source>
        <dbReference type="EMBL" id="WKW14009.1"/>
    </source>
</evidence>
<proteinExistence type="predicted"/>
<keyword evidence="1" id="KW-1133">Transmembrane helix</keyword>
<sequence>MTAGTPMTGRDTKAHLTGFFVGLVFVAIVVVVTMTLTNKKFEGHAAEGAAASTQH</sequence>
<dbReference type="EMBL" id="CP130612">
    <property type="protein sequence ID" value="WKW11099.1"/>
    <property type="molecule type" value="Genomic_DNA"/>
</dbReference>
<dbReference type="KEGG" id="pspc:Strain318_000334"/>